<organism evidence="2">
    <name type="scientific">candidate division TA06 bacterium ADurb.Bin417</name>
    <dbReference type="NCBI Taxonomy" id="1852828"/>
    <lineage>
        <taxon>Bacteria</taxon>
        <taxon>Bacteria division TA06</taxon>
    </lineage>
</organism>
<dbReference type="EMBL" id="MWAK01000003">
    <property type="protein sequence ID" value="OPZ93904.1"/>
    <property type="molecule type" value="Genomic_DNA"/>
</dbReference>
<evidence type="ECO:0000313" key="2">
    <source>
        <dbReference type="EMBL" id="OPZ93904.1"/>
    </source>
</evidence>
<dbReference type="Pfam" id="PF12674">
    <property type="entry name" value="Zn_ribbon_2"/>
    <property type="match status" value="1"/>
</dbReference>
<accession>A0A1V5ML04</accession>
<evidence type="ECO:0000259" key="1">
    <source>
        <dbReference type="Pfam" id="PF12674"/>
    </source>
</evidence>
<protein>
    <submittedName>
        <fullName evidence="2">Putative zinc ribbon domain protein</fullName>
    </submittedName>
</protein>
<sequence>MSKSCRACGMPLIEKEDFAGGKEDALFCRHCVNADGSVKSGEEIFEGGVRFFISQLGDDRKLAERITRKNMAGLPYWQGKNCRVLQGEMATDEEFAEVLKKLGA</sequence>
<name>A0A1V5ML04_UNCT6</name>
<dbReference type="InterPro" id="IPR025868">
    <property type="entry name" value="Zn_ribbon_dom_put"/>
</dbReference>
<reference evidence="2" key="1">
    <citation type="submission" date="2017-02" db="EMBL/GenBank/DDBJ databases">
        <title>Delving into the versatile metabolic prowess of the omnipresent phylum Bacteroidetes.</title>
        <authorList>
            <person name="Nobu M.K."/>
            <person name="Mei R."/>
            <person name="Narihiro T."/>
            <person name="Kuroda K."/>
            <person name="Liu W.-T."/>
        </authorList>
    </citation>
    <scope>NUCLEOTIDE SEQUENCE</scope>
    <source>
        <strain evidence="2">ADurb.Bin417</strain>
    </source>
</reference>
<gene>
    <name evidence="2" type="ORF">BWY73_00048</name>
</gene>
<dbReference type="Proteomes" id="UP000485484">
    <property type="component" value="Unassembled WGS sequence"/>
</dbReference>
<dbReference type="AlphaFoldDB" id="A0A1V5ML04"/>
<feature type="domain" description="Putative zinc ribbon" evidence="1">
    <location>
        <begin position="5"/>
        <end position="78"/>
    </location>
</feature>
<proteinExistence type="predicted"/>
<comment type="caution">
    <text evidence="2">The sequence shown here is derived from an EMBL/GenBank/DDBJ whole genome shotgun (WGS) entry which is preliminary data.</text>
</comment>